<evidence type="ECO:0000256" key="4">
    <source>
        <dbReference type="ARBA" id="ARBA00022989"/>
    </source>
</evidence>
<dbReference type="InterPro" id="IPR050448">
    <property type="entry name" value="OpgB/LTA_synthase_biosynth"/>
</dbReference>
<dbReference type="SUPFAM" id="SSF53649">
    <property type="entry name" value="Alkaline phosphatase-like"/>
    <property type="match status" value="1"/>
</dbReference>
<protein>
    <submittedName>
        <fullName evidence="8">Alkaline phosphatase family protein</fullName>
    </submittedName>
</protein>
<accession>A0ABP7T6Z7</accession>
<keyword evidence="4 6" id="KW-1133">Transmembrane helix</keyword>
<reference evidence="9" key="1">
    <citation type="journal article" date="2019" name="Int. J. Syst. Evol. Microbiol.">
        <title>The Global Catalogue of Microorganisms (GCM) 10K type strain sequencing project: providing services to taxonomists for standard genome sequencing and annotation.</title>
        <authorList>
            <consortium name="The Broad Institute Genomics Platform"/>
            <consortium name="The Broad Institute Genome Sequencing Center for Infectious Disease"/>
            <person name="Wu L."/>
            <person name="Ma J."/>
        </authorList>
    </citation>
    <scope>NUCLEOTIDE SEQUENCE [LARGE SCALE GENOMIC DNA]</scope>
    <source>
        <strain evidence="9">JCM 17064</strain>
    </source>
</reference>
<organism evidence="8 9">
    <name type="scientific">Flavobacterium cheonhonense</name>
    <dbReference type="NCBI Taxonomy" id="706185"/>
    <lineage>
        <taxon>Bacteria</taxon>
        <taxon>Pseudomonadati</taxon>
        <taxon>Bacteroidota</taxon>
        <taxon>Flavobacteriia</taxon>
        <taxon>Flavobacteriales</taxon>
        <taxon>Flavobacteriaceae</taxon>
        <taxon>Flavobacterium</taxon>
    </lineage>
</organism>
<dbReference type="EMBL" id="BAABCR010000001">
    <property type="protein sequence ID" value="GAA4021196.1"/>
    <property type="molecule type" value="Genomic_DNA"/>
</dbReference>
<comment type="subcellular location">
    <subcellularLocation>
        <location evidence="1">Cell membrane</location>
        <topology evidence="1">Multi-pass membrane protein</topology>
    </subcellularLocation>
</comment>
<feature type="transmembrane region" description="Helical" evidence="6">
    <location>
        <begin position="90"/>
        <end position="111"/>
    </location>
</feature>
<dbReference type="CDD" id="cd16015">
    <property type="entry name" value="LTA_synthase"/>
    <property type="match status" value="1"/>
</dbReference>
<evidence type="ECO:0000256" key="3">
    <source>
        <dbReference type="ARBA" id="ARBA00022692"/>
    </source>
</evidence>
<dbReference type="RefSeq" id="WP_324690772.1">
    <property type="nucleotide sequence ID" value="NZ_BAABCR010000001.1"/>
</dbReference>
<dbReference type="PANTHER" id="PTHR47371:SF3">
    <property type="entry name" value="PHOSPHOGLYCEROL TRANSFERASE I"/>
    <property type="match status" value="1"/>
</dbReference>
<feature type="transmembrane region" description="Helical" evidence="6">
    <location>
        <begin position="174"/>
        <end position="196"/>
    </location>
</feature>
<proteinExistence type="predicted"/>
<dbReference type="InterPro" id="IPR012160">
    <property type="entry name" value="LtaS-like"/>
</dbReference>
<sequence>MKKFPRFSEYKILVVRLLLAYLFYFIARVLFYVYNQNLISVDSVYDFLKLCYHGLAFDTTTILYTNGLFILFSVFPLLVNTRKNYQKGLFYLYFSTNLLMYSANFIDFIYYRYTFSRSTRASLDTLENESNKSELFFNFLLNYWHVFLLFFALAYVWILLYKRTKVKPVSEKPTLKYFATSIAGFLIIVALCIGGIRGDFKKSTRPINMLDASRYVQNAGQADVVLNTPFAIIRTWNTNTFKKVNLVPKATVDSLLIPIKQYNNNTPTKPNIVIFILESFAREYNGAFNKGTKIPDYQGYTPFVDSLAQHSLIFTNAHANGWKSIHGMSSVLAGIPSFKDAFTSSPYPKQKIESLVSTLESVGYNTSFFHGAPNGSMGFLGFGNILGFDHYYGKNEYNNDADFDGVWGIWDEPFFQYFNKTLTQKKEPFMATLFSVSSHEPYKVPEKYEGKFPKGKVNINECIGYTDYALKRFFAEAKKQSWYNNTIFVLVADHGNTIAYDEYRKEFNRNTVPILFFSPNEKYVGVNNDLAQQIDIYPTLLDMIGYQKPFRSWGRSLISEKRVPPFAVKYGAKVYQFMSGNYICTFDGQKAVGFYDKDDRGMEKNLIKNRNAEMNALELRCKAFIQDYMERVVDKRLTTVK</sequence>
<evidence type="ECO:0000256" key="2">
    <source>
        <dbReference type="ARBA" id="ARBA00022475"/>
    </source>
</evidence>
<feature type="transmembrane region" description="Helical" evidence="6">
    <location>
        <begin position="54"/>
        <end position="78"/>
    </location>
</feature>
<comment type="caution">
    <text evidence="8">The sequence shown here is derived from an EMBL/GenBank/DDBJ whole genome shotgun (WGS) entry which is preliminary data.</text>
</comment>
<keyword evidence="9" id="KW-1185">Reference proteome</keyword>
<evidence type="ECO:0000256" key="5">
    <source>
        <dbReference type="ARBA" id="ARBA00023136"/>
    </source>
</evidence>
<evidence type="ECO:0000313" key="8">
    <source>
        <dbReference type="EMBL" id="GAA4021196.1"/>
    </source>
</evidence>
<dbReference type="InterPro" id="IPR000917">
    <property type="entry name" value="Sulfatase_N"/>
</dbReference>
<name>A0ABP7T6Z7_9FLAO</name>
<dbReference type="PIRSF" id="PIRSF005091">
    <property type="entry name" value="Mmb_sulf_HI1246"/>
    <property type="match status" value="1"/>
</dbReference>
<dbReference type="Proteomes" id="UP001500968">
    <property type="component" value="Unassembled WGS sequence"/>
</dbReference>
<dbReference type="InterPro" id="IPR017850">
    <property type="entry name" value="Alkaline_phosphatase_core_sf"/>
</dbReference>
<dbReference type="PANTHER" id="PTHR47371">
    <property type="entry name" value="LIPOTEICHOIC ACID SYNTHASE"/>
    <property type="match status" value="1"/>
</dbReference>
<evidence type="ECO:0000259" key="7">
    <source>
        <dbReference type="Pfam" id="PF00884"/>
    </source>
</evidence>
<feature type="domain" description="Sulfatase N-terminal" evidence="7">
    <location>
        <begin position="270"/>
        <end position="546"/>
    </location>
</feature>
<gene>
    <name evidence="8" type="ORF">GCM10022386_00120</name>
</gene>
<keyword evidence="5 6" id="KW-0472">Membrane</keyword>
<keyword evidence="2" id="KW-1003">Cell membrane</keyword>
<feature type="transmembrane region" description="Helical" evidence="6">
    <location>
        <begin position="143"/>
        <end position="162"/>
    </location>
</feature>
<feature type="transmembrane region" description="Helical" evidence="6">
    <location>
        <begin position="12"/>
        <end position="34"/>
    </location>
</feature>
<evidence type="ECO:0000256" key="6">
    <source>
        <dbReference type="SAM" id="Phobius"/>
    </source>
</evidence>
<evidence type="ECO:0000313" key="9">
    <source>
        <dbReference type="Proteomes" id="UP001500968"/>
    </source>
</evidence>
<evidence type="ECO:0000256" key="1">
    <source>
        <dbReference type="ARBA" id="ARBA00004651"/>
    </source>
</evidence>
<keyword evidence="3 6" id="KW-0812">Transmembrane</keyword>
<dbReference type="Pfam" id="PF00884">
    <property type="entry name" value="Sulfatase"/>
    <property type="match status" value="1"/>
</dbReference>
<dbReference type="Gene3D" id="3.40.720.10">
    <property type="entry name" value="Alkaline Phosphatase, subunit A"/>
    <property type="match status" value="1"/>
</dbReference>